<organism evidence="15 16">
    <name type="scientific">Stieleria magnilauensis</name>
    <dbReference type="NCBI Taxonomy" id="2527963"/>
    <lineage>
        <taxon>Bacteria</taxon>
        <taxon>Pseudomonadati</taxon>
        <taxon>Planctomycetota</taxon>
        <taxon>Planctomycetia</taxon>
        <taxon>Pirellulales</taxon>
        <taxon>Pirellulaceae</taxon>
        <taxon>Stieleria</taxon>
    </lineage>
</organism>
<evidence type="ECO:0000256" key="11">
    <source>
        <dbReference type="SAM" id="Phobius"/>
    </source>
</evidence>
<evidence type="ECO:0000256" key="4">
    <source>
        <dbReference type="ARBA" id="ARBA00022723"/>
    </source>
</evidence>
<dbReference type="CDD" id="cd00207">
    <property type="entry name" value="fer2"/>
    <property type="match status" value="1"/>
</dbReference>
<feature type="chain" id="PRO_5046562378" evidence="12">
    <location>
        <begin position="29"/>
        <end position="682"/>
    </location>
</feature>
<feature type="transmembrane region" description="Helical" evidence="11">
    <location>
        <begin position="220"/>
        <end position="248"/>
    </location>
</feature>
<dbReference type="Gene3D" id="2.40.30.10">
    <property type="entry name" value="Translation factors"/>
    <property type="match status" value="1"/>
</dbReference>
<feature type="compositionally biased region" description="Gly residues" evidence="10">
    <location>
        <begin position="50"/>
        <end position="74"/>
    </location>
</feature>
<keyword evidence="12" id="KW-0732">Signal</keyword>
<protein>
    <submittedName>
        <fullName evidence="15">3-ketosteroid-9-alpha-hydroxylase reductase subunit</fullName>
        <ecNumber evidence="15">1.17.1.-</ecNumber>
    </submittedName>
</protein>
<dbReference type="EC" id="1.17.1.-" evidence="15"/>
<feature type="compositionally biased region" description="Low complexity" evidence="10">
    <location>
        <begin position="291"/>
        <end position="302"/>
    </location>
</feature>
<dbReference type="InterPro" id="IPR012675">
    <property type="entry name" value="Beta-grasp_dom_sf"/>
</dbReference>
<dbReference type="GO" id="GO:0016491">
    <property type="term" value="F:oxidoreductase activity"/>
    <property type="evidence" value="ECO:0007669"/>
    <property type="project" value="UniProtKB-KW"/>
</dbReference>
<evidence type="ECO:0000256" key="2">
    <source>
        <dbReference type="ARBA" id="ARBA00022630"/>
    </source>
</evidence>
<dbReference type="SUPFAM" id="SSF54292">
    <property type="entry name" value="2Fe-2S ferredoxin-like"/>
    <property type="match status" value="1"/>
</dbReference>
<keyword evidence="7" id="KW-0408">Iron</keyword>
<evidence type="ECO:0000256" key="3">
    <source>
        <dbReference type="ARBA" id="ARBA00022714"/>
    </source>
</evidence>
<keyword evidence="6 15" id="KW-0560">Oxidoreductase</keyword>
<evidence type="ECO:0000259" key="14">
    <source>
        <dbReference type="PROSITE" id="PS51384"/>
    </source>
</evidence>
<dbReference type="Gene3D" id="3.10.20.30">
    <property type="match status" value="1"/>
</dbReference>
<dbReference type="InterPro" id="IPR008333">
    <property type="entry name" value="Cbr1-like_FAD-bd_dom"/>
</dbReference>
<dbReference type="InterPro" id="IPR050415">
    <property type="entry name" value="MRET"/>
</dbReference>
<sequence length="682" mass="72747">MQRRIAVFHLPVATVMVIGLAASGIAYAQISPEEHASHHPEEAAKTSGESGMGGMGGKGMGGPPEGAGPGMMGGKGGGMGGMMGGGKGGGGMMGGGGMGGMMEKMGAPKPKDLYPSLMELPDLPMERRGELEQEAHQRMIAGTRVLSEGFDELSSSAGSDDFAAMQAATAKIREGLGDFESGLAAHRALREGKAPRSVALQWFKSEMNLTDGSPVAASNAWLWGMTPFHTIVMVILVLFAATMIWMYFFKMRRAASLLGQLAVSGGGGSGGVRSEERRSEGESTNDPQLIPPNSSLPTPNSSLITPNSDCCDTDDGCVTEQKAEGINHDGLLAVGKKKLCKLRVAKIIQETEDVKTFRLVACHGGGIPFSYLPGQFLTFTLPVAEKPIKRSYTISSSPTQGYFCEVTVKREDKGAGSRYLHDQVKVGDTLEVKAPSGKFVFSGKESDDIVLISGGVGITPMMSIARALTDMAWPGEIHFVAACRDPEHFIFESELKRLQEQFDNLHVHVAMSRIKKDVNGYTSGRLNKELLAEWVPDIASKRIHICGAPAMMEATKAMLAELEVPAESIHTENFGSTQKPKAKVVKKQEAHEEKATGAKIRFATSDKSTSLPPDETILEASERIGVDIDYSCRVGTCGECRVKLLSGNVSMEVDDGLEPDEKEAGMILACQAKAKEDVSVEA</sequence>
<dbReference type="InterPro" id="IPR039261">
    <property type="entry name" value="FNR_nucleotide-bd"/>
</dbReference>
<dbReference type="InterPro" id="IPR036010">
    <property type="entry name" value="2Fe-2S_ferredoxin-like_sf"/>
</dbReference>
<dbReference type="PANTHER" id="PTHR47354:SF6">
    <property type="entry name" value="NADH OXIDOREDUCTASE HCR"/>
    <property type="match status" value="1"/>
</dbReference>
<gene>
    <name evidence="15" type="primary">hmp_1</name>
    <name evidence="15" type="ORF">TBK1r_27030</name>
</gene>
<evidence type="ECO:0000256" key="5">
    <source>
        <dbReference type="ARBA" id="ARBA00022827"/>
    </source>
</evidence>
<keyword evidence="16" id="KW-1185">Reference proteome</keyword>
<dbReference type="PRINTS" id="PR00371">
    <property type="entry name" value="FPNCR"/>
</dbReference>
<dbReference type="Pfam" id="PF00970">
    <property type="entry name" value="FAD_binding_6"/>
    <property type="match status" value="1"/>
</dbReference>
<keyword evidence="5" id="KW-0274">FAD</keyword>
<feature type="region of interest" description="Disordered" evidence="10">
    <location>
        <begin position="33"/>
        <end position="74"/>
    </location>
</feature>
<dbReference type="PRINTS" id="PR00409">
    <property type="entry name" value="PHDIOXRDTASE"/>
</dbReference>
<keyword evidence="11" id="KW-0812">Transmembrane</keyword>
<dbReference type="PROSITE" id="PS51085">
    <property type="entry name" value="2FE2S_FER_2"/>
    <property type="match status" value="1"/>
</dbReference>
<evidence type="ECO:0000256" key="9">
    <source>
        <dbReference type="ARBA" id="ARBA00061434"/>
    </source>
</evidence>
<dbReference type="Gene3D" id="3.40.50.80">
    <property type="entry name" value="Nucleotide-binding domain of ferredoxin-NADP reductase (FNR) module"/>
    <property type="match status" value="1"/>
</dbReference>
<keyword evidence="11" id="KW-0472">Membrane</keyword>
<keyword evidence="8" id="KW-0411">Iron-sulfur</keyword>
<comment type="cofactor">
    <cofactor evidence="1">
        <name>FAD</name>
        <dbReference type="ChEBI" id="CHEBI:57692"/>
    </cofactor>
</comment>
<evidence type="ECO:0000256" key="6">
    <source>
        <dbReference type="ARBA" id="ARBA00023002"/>
    </source>
</evidence>
<dbReference type="InterPro" id="IPR001433">
    <property type="entry name" value="OxRdtase_FAD/NAD-bd"/>
</dbReference>
<dbReference type="InterPro" id="IPR001709">
    <property type="entry name" value="Flavoprot_Pyr_Nucl_cyt_Rdtase"/>
</dbReference>
<accession>A0ABX5XSZ3</accession>
<dbReference type="Pfam" id="PF00111">
    <property type="entry name" value="Fer2"/>
    <property type="match status" value="1"/>
</dbReference>
<dbReference type="PANTHER" id="PTHR47354">
    <property type="entry name" value="NADH OXIDOREDUCTASE HCR"/>
    <property type="match status" value="1"/>
</dbReference>
<keyword evidence="3" id="KW-0001">2Fe-2S</keyword>
<feature type="region of interest" description="Disordered" evidence="10">
    <location>
        <begin position="265"/>
        <end position="302"/>
    </location>
</feature>
<feature type="domain" description="2Fe-2S ferredoxin-type" evidence="13">
    <location>
        <begin position="598"/>
        <end position="682"/>
    </location>
</feature>
<dbReference type="Proteomes" id="UP000318081">
    <property type="component" value="Chromosome"/>
</dbReference>
<evidence type="ECO:0000259" key="13">
    <source>
        <dbReference type="PROSITE" id="PS51085"/>
    </source>
</evidence>
<evidence type="ECO:0000313" key="16">
    <source>
        <dbReference type="Proteomes" id="UP000318081"/>
    </source>
</evidence>
<feature type="compositionally biased region" description="Basic and acidic residues" evidence="10">
    <location>
        <begin position="33"/>
        <end position="44"/>
    </location>
</feature>
<keyword evidence="11" id="KW-1133">Transmembrane helix</keyword>
<feature type="domain" description="FAD-binding FR-type" evidence="14">
    <location>
        <begin position="337"/>
        <end position="442"/>
    </location>
</feature>
<keyword evidence="2" id="KW-0285">Flavoprotein</keyword>
<evidence type="ECO:0000313" key="15">
    <source>
        <dbReference type="EMBL" id="QDV83761.1"/>
    </source>
</evidence>
<dbReference type="EMBL" id="CP036432">
    <property type="protein sequence ID" value="QDV83761.1"/>
    <property type="molecule type" value="Genomic_DNA"/>
</dbReference>
<evidence type="ECO:0000256" key="12">
    <source>
        <dbReference type="SAM" id="SignalP"/>
    </source>
</evidence>
<dbReference type="CDD" id="cd06217">
    <property type="entry name" value="FNR_iron_sulfur_binding_3"/>
    <property type="match status" value="1"/>
</dbReference>
<comment type="similarity">
    <text evidence="9">In the N-terminal section; belongs to the FAD-binding oxidoreductase type 6 family.</text>
</comment>
<evidence type="ECO:0000256" key="1">
    <source>
        <dbReference type="ARBA" id="ARBA00001974"/>
    </source>
</evidence>
<evidence type="ECO:0000256" key="10">
    <source>
        <dbReference type="SAM" id="MobiDB-lite"/>
    </source>
</evidence>
<proteinExistence type="inferred from homology"/>
<dbReference type="Pfam" id="PF00175">
    <property type="entry name" value="NAD_binding_1"/>
    <property type="match status" value="1"/>
</dbReference>
<dbReference type="InterPro" id="IPR017927">
    <property type="entry name" value="FAD-bd_FR_type"/>
</dbReference>
<keyword evidence="4" id="KW-0479">Metal-binding</keyword>
<reference evidence="15 16" key="1">
    <citation type="submission" date="2019-02" db="EMBL/GenBank/DDBJ databases">
        <title>Deep-cultivation of Planctomycetes and their phenomic and genomic characterization uncovers novel biology.</title>
        <authorList>
            <person name="Wiegand S."/>
            <person name="Jogler M."/>
            <person name="Boedeker C."/>
            <person name="Pinto D."/>
            <person name="Vollmers J."/>
            <person name="Rivas-Marin E."/>
            <person name="Kohn T."/>
            <person name="Peeters S.H."/>
            <person name="Heuer A."/>
            <person name="Rast P."/>
            <person name="Oberbeckmann S."/>
            <person name="Bunk B."/>
            <person name="Jeske O."/>
            <person name="Meyerdierks A."/>
            <person name="Storesund J.E."/>
            <person name="Kallscheuer N."/>
            <person name="Luecker S."/>
            <person name="Lage O.M."/>
            <person name="Pohl T."/>
            <person name="Merkel B.J."/>
            <person name="Hornburger P."/>
            <person name="Mueller R.-W."/>
            <person name="Bruemmer F."/>
            <person name="Labrenz M."/>
            <person name="Spormann A.M."/>
            <person name="Op den Camp H."/>
            <person name="Overmann J."/>
            <person name="Amann R."/>
            <person name="Jetten M.S.M."/>
            <person name="Mascher T."/>
            <person name="Medema M.H."/>
            <person name="Devos D.P."/>
            <person name="Kaster A.-K."/>
            <person name="Ovreas L."/>
            <person name="Rohde M."/>
            <person name="Galperin M.Y."/>
            <person name="Jogler C."/>
        </authorList>
    </citation>
    <scope>NUCLEOTIDE SEQUENCE [LARGE SCALE GENOMIC DNA]</scope>
    <source>
        <strain evidence="15 16">TBK1r</strain>
    </source>
</reference>
<name>A0ABX5XSZ3_9BACT</name>
<dbReference type="InterPro" id="IPR017938">
    <property type="entry name" value="Riboflavin_synthase-like_b-brl"/>
</dbReference>
<evidence type="ECO:0000256" key="7">
    <source>
        <dbReference type="ARBA" id="ARBA00023004"/>
    </source>
</evidence>
<dbReference type="RefSeq" id="WP_419581292.1">
    <property type="nucleotide sequence ID" value="NZ_CP036432.1"/>
</dbReference>
<feature type="signal peptide" evidence="12">
    <location>
        <begin position="1"/>
        <end position="28"/>
    </location>
</feature>
<dbReference type="SUPFAM" id="SSF52343">
    <property type="entry name" value="Ferredoxin reductase-like, C-terminal NADP-linked domain"/>
    <property type="match status" value="1"/>
</dbReference>
<evidence type="ECO:0000256" key="8">
    <source>
        <dbReference type="ARBA" id="ARBA00023014"/>
    </source>
</evidence>
<dbReference type="InterPro" id="IPR001041">
    <property type="entry name" value="2Fe-2S_ferredoxin-type"/>
</dbReference>
<dbReference type="SUPFAM" id="SSF63380">
    <property type="entry name" value="Riboflavin synthase domain-like"/>
    <property type="match status" value="1"/>
</dbReference>
<dbReference type="PROSITE" id="PS51384">
    <property type="entry name" value="FAD_FR"/>
    <property type="match status" value="1"/>
</dbReference>